<dbReference type="KEGG" id="lcre:Pla8534_21370"/>
<sequence>MYVLTDAMNIDIMLLKYCLCVSYGATSAIIPKRKGTLHYDVVTVRIRQSGWL</sequence>
<gene>
    <name evidence="1" type="ORF">Pla8534_21370</name>
</gene>
<protein>
    <submittedName>
        <fullName evidence="1">Uncharacterized protein</fullName>
    </submittedName>
</protein>
<evidence type="ECO:0000313" key="2">
    <source>
        <dbReference type="Proteomes" id="UP000317648"/>
    </source>
</evidence>
<dbReference type="Proteomes" id="UP000317648">
    <property type="component" value="Chromosome"/>
</dbReference>
<accession>A0A518DR82</accession>
<name>A0A518DR82_9BACT</name>
<proteinExistence type="predicted"/>
<reference evidence="1 2" key="1">
    <citation type="submission" date="2019-02" db="EMBL/GenBank/DDBJ databases">
        <title>Deep-cultivation of Planctomycetes and their phenomic and genomic characterization uncovers novel biology.</title>
        <authorList>
            <person name="Wiegand S."/>
            <person name="Jogler M."/>
            <person name="Boedeker C."/>
            <person name="Pinto D."/>
            <person name="Vollmers J."/>
            <person name="Rivas-Marin E."/>
            <person name="Kohn T."/>
            <person name="Peeters S.H."/>
            <person name="Heuer A."/>
            <person name="Rast P."/>
            <person name="Oberbeckmann S."/>
            <person name="Bunk B."/>
            <person name="Jeske O."/>
            <person name="Meyerdierks A."/>
            <person name="Storesund J.E."/>
            <person name="Kallscheuer N."/>
            <person name="Luecker S."/>
            <person name="Lage O.M."/>
            <person name="Pohl T."/>
            <person name="Merkel B.J."/>
            <person name="Hornburger P."/>
            <person name="Mueller R.-W."/>
            <person name="Bruemmer F."/>
            <person name="Labrenz M."/>
            <person name="Spormann A.M."/>
            <person name="Op den Camp H."/>
            <person name="Overmann J."/>
            <person name="Amann R."/>
            <person name="Jetten M.S.M."/>
            <person name="Mascher T."/>
            <person name="Medema M.H."/>
            <person name="Devos D.P."/>
            <person name="Kaster A.-K."/>
            <person name="Ovreas L."/>
            <person name="Rohde M."/>
            <person name="Galperin M.Y."/>
            <person name="Jogler C."/>
        </authorList>
    </citation>
    <scope>NUCLEOTIDE SEQUENCE [LARGE SCALE GENOMIC DNA]</scope>
    <source>
        <strain evidence="1 2">Pla85_3_4</strain>
    </source>
</reference>
<organism evidence="1 2">
    <name type="scientific">Lignipirellula cremea</name>
    <dbReference type="NCBI Taxonomy" id="2528010"/>
    <lineage>
        <taxon>Bacteria</taxon>
        <taxon>Pseudomonadati</taxon>
        <taxon>Planctomycetota</taxon>
        <taxon>Planctomycetia</taxon>
        <taxon>Pirellulales</taxon>
        <taxon>Pirellulaceae</taxon>
        <taxon>Lignipirellula</taxon>
    </lineage>
</organism>
<keyword evidence="2" id="KW-1185">Reference proteome</keyword>
<dbReference type="AlphaFoldDB" id="A0A518DR82"/>
<dbReference type="EMBL" id="CP036433">
    <property type="protein sequence ID" value="QDU94348.1"/>
    <property type="molecule type" value="Genomic_DNA"/>
</dbReference>
<evidence type="ECO:0000313" key="1">
    <source>
        <dbReference type="EMBL" id="QDU94348.1"/>
    </source>
</evidence>